<accession>A0AAW4BQ67</accession>
<dbReference type="Proteomes" id="UP000639504">
    <property type="component" value="Unassembled WGS sequence"/>
</dbReference>
<keyword evidence="1" id="KW-0472">Membrane</keyword>
<evidence type="ECO:0000259" key="2">
    <source>
        <dbReference type="Pfam" id="PF18153"/>
    </source>
</evidence>
<dbReference type="RefSeq" id="WP_196182571.1">
    <property type="nucleotide sequence ID" value="NZ_JADLJW010000003.1"/>
</dbReference>
<comment type="caution">
    <text evidence="3">The sequence shown here is derived from an EMBL/GenBank/DDBJ whole genome shotgun (WGS) entry which is preliminary data.</text>
</comment>
<feature type="transmembrane region" description="Helical" evidence="1">
    <location>
        <begin position="46"/>
        <end position="67"/>
    </location>
</feature>
<sequence>MYQVIGIKNTALAFLVVTLAIFALINHGNIITLLDQPLNLLKALSSASSMAGFVFLILGETFIFPLLCKLPFVRTYFPPIDGVWDVTLQSNWGAIQRLRGNQEVEEKIFKQGKVKIFSRFFRVRMQFESVDRYSKSSTVCVSVQRDCQHGTIELNYIYENLTSNPKVTDCSRHNGAARVQVSDEDWKVSMEGVYFTDRNWNQGLNTAGYIAFEREKSRPWWRLWGAKEKA</sequence>
<feature type="domain" description="CD-NTase-associated protein 15" evidence="2">
    <location>
        <begin position="77"/>
        <end position="214"/>
    </location>
</feature>
<dbReference type="InterPro" id="IPR041208">
    <property type="entry name" value="Cap15"/>
</dbReference>
<name>A0AAW4BQ67_PSEPU</name>
<proteinExistence type="predicted"/>
<keyword evidence="1" id="KW-0812">Transmembrane</keyword>
<evidence type="ECO:0000256" key="1">
    <source>
        <dbReference type="SAM" id="Phobius"/>
    </source>
</evidence>
<feature type="transmembrane region" description="Helical" evidence="1">
    <location>
        <begin position="12"/>
        <end position="34"/>
    </location>
</feature>
<protein>
    <recommendedName>
        <fullName evidence="2">CD-NTase-associated protein 15 domain-containing protein</fullName>
    </recommendedName>
</protein>
<keyword evidence="1" id="KW-1133">Transmembrane helix</keyword>
<organism evidence="3 4">
    <name type="scientific">Pseudomonas putida</name>
    <name type="common">Arthrobacter siderocapsulatus</name>
    <dbReference type="NCBI Taxonomy" id="303"/>
    <lineage>
        <taxon>Bacteria</taxon>
        <taxon>Pseudomonadati</taxon>
        <taxon>Pseudomonadota</taxon>
        <taxon>Gammaproteobacteria</taxon>
        <taxon>Pseudomonadales</taxon>
        <taxon>Pseudomonadaceae</taxon>
        <taxon>Pseudomonas</taxon>
    </lineage>
</organism>
<evidence type="ECO:0000313" key="3">
    <source>
        <dbReference type="EMBL" id="MBF8735006.1"/>
    </source>
</evidence>
<dbReference type="AlphaFoldDB" id="A0AAW4BQ67"/>
<dbReference type="EMBL" id="JADLKB010000004">
    <property type="protein sequence ID" value="MBF8735006.1"/>
    <property type="molecule type" value="Genomic_DNA"/>
</dbReference>
<dbReference type="Pfam" id="PF18153">
    <property type="entry name" value="Cap15_CD_rec"/>
    <property type="match status" value="1"/>
</dbReference>
<gene>
    <name evidence="3" type="ORF">IR015_06230</name>
</gene>
<reference evidence="3" key="1">
    <citation type="submission" date="2020-10" db="EMBL/GenBank/DDBJ databases">
        <title>Genome sequences of Pseudomonas isolates.</title>
        <authorList>
            <person name="Wessels L."/>
            <person name="Reich F."/>
            <person name="Hammerl J."/>
        </authorList>
    </citation>
    <scope>NUCLEOTIDE SEQUENCE</scope>
    <source>
        <strain evidence="3">20-MO00640-0</strain>
    </source>
</reference>
<evidence type="ECO:0000313" key="4">
    <source>
        <dbReference type="Proteomes" id="UP000639504"/>
    </source>
</evidence>